<name>A0A941VZ77_9BACT</name>
<sequence>MENCEREKRDLRKLRHKIINALIKLDEKGTNETVSKAMGIVSTGFESAIAGKI</sequence>
<evidence type="ECO:0000313" key="2">
    <source>
        <dbReference type="Proteomes" id="UP000722750"/>
    </source>
</evidence>
<accession>A0A941VZ77</accession>
<comment type="caution">
    <text evidence="1">The sequence shown here is derived from an EMBL/GenBank/DDBJ whole genome shotgun (WGS) entry which is preliminary data.</text>
</comment>
<reference evidence="1" key="1">
    <citation type="journal article" date="2021" name="ISME J.">
        <title>Fine-scale metabolic discontinuity in a stratified prokaryote microbiome of a Red Sea deep halocline.</title>
        <authorList>
            <person name="Michoud G."/>
            <person name="Ngugi D.K."/>
            <person name="Barozzi A."/>
            <person name="Merlino G."/>
            <person name="Calleja M.L."/>
            <person name="Delgado-Huertas A."/>
            <person name="Moran X.A.G."/>
            <person name="Daffonchio D."/>
        </authorList>
    </citation>
    <scope>NUCLEOTIDE SEQUENCE</scope>
    <source>
        <strain evidence="1">SuakinDeep_MAG55_1</strain>
    </source>
</reference>
<gene>
    <name evidence="1" type="ORF">MAG551_00216</name>
</gene>
<dbReference type="EMBL" id="JAANXD010000013">
    <property type="protein sequence ID" value="MBS1257180.1"/>
    <property type="molecule type" value="Genomic_DNA"/>
</dbReference>
<organism evidence="1 2">
    <name type="scientific">Candidatus Scalindua arabica</name>
    <dbReference type="NCBI Taxonomy" id="1127984"/>
    <lineage>
        <taxon>Bacteria</taxon>
        <taxon>Pseudomonadati</taxon>
        <taxon>Planctomycetota</taxon>
        <taxon>Candidatus Brocadiia</taxon>
        <taxon>Candidatus Brocadiales</taxon>
        <taxon>Candidatus Scalinduaceae</taxon>
        <taxon>Candidatus Scalindua</taxon>
    </lineage>
</organism>
<protein>
    <submittedName>
        <fullName evidence="1">Uncharacterized protein</fullName>
    </submittedName>
</protein>
<evidence type="ECO:0000313" key="1">
    <source>
        <dbReference type="EMBL" id="MBS1257180.1"/>
    </source>
</evidence>
<dbReference type="AlphaFoldDB" id="A0A941VZ77"/>
<dbReference type="Proteomes" id="UP000722750">
    <property type="component" value="Unassembled WGS sequence"/>
</dbReference>
<proteinExistence type="predicted"/>